<dbReference type="Pfam" id="PF17384">
    <property type="entry name" value="DUF150_C"/>
    <property type="match status" value="1"/>
</dbReference>
<reference evidence="6" key="1">
    <citation type="submission" date="2015-08" db="EMBL/GenBank/DDBJ databases">
        <title>Candidatus Bacteriodes Periocalifornicus.</title>
        <authorList>
            <person name="McLean J.S."/>
            <person name="Kelley S."/>
        </authorList>
    </citation>
    <scope>NUCLEOTIDE SEQUENCE [LARGE SCALE GENOMIC DNA]</scope>
    <source>
        <strain evidence="6">12B</strain>
    </source>
</reference>
<dbReference type="GO" id="GO:0005829">
    <property type="term" value="C:cytosol"/>
    <property type="evidence" value="ECO:0007669"/>
    <property type="project" value="TreeGrafter"/>
</dbReference>
<dbReference type="GO" id="GO:0006412">
    <property type="term" value="P:translation"/>
    <property type="evidence" value="ECO:0007669"/>
    <property type="project" value="TreeGrafter"/>
</dbReference>
<accession>A0A0Q4B772</accession>
<dbReference type="InterPro" id="IPR035956">
    <property type="entry name" value="RimP_N_sf"/>
</dbReference>
<dbReference type="InterPro" id="IPR028998">
    <property type="entry name" value="RimP_C"/>
</dbReference>
<dbReference type="InterPro" id="IPR028989">
    <property type="entry name" value="RimP_N"/>
</dbReference>
<dbReference type="HAMAP" id="MF_01077">
    <property type="entry name" value="RimP"/>
    <property type="match status" value="1"/>
</dbReference>
<dbReference type="PATRIC" id="fig|1702214.3.peg.1509"/>
<dbReference type="Gene3D" id="3.30.300.70">
    <property type="entry name" value="RimP-like superfamily, N-terminal"/>
    <property type="match status" value="1"/>
</dbReference>
<dbReference type="InterPro" id="IPR003728">
    <property type="entry name" value="Ribosome_maturation_RimP"/>
</dbReference>
<evidence type="ECO:0000313" key="6">
    <source>
        <dbReference type="EMBL" id="KQM09048.1"/>
    </source>
</evidence>
<comment type="caution">
    <text evidence="6">The sequence shown here is derived from an EMBL/GenBank/DDBJ whole genome shotgun (WGS) entry which is preliminary data.</text>
</comment>
<evidence type="ECO:0000313" key="7">
    <source>
        <dbReference type="Proteomes" id="UP000054172"/>
    </source>
</evidence>
<name>A0A0Q4B772_9BACT</name>
<evidence type="ECO:0000256" key="1">
    <source>
        <dbReference type="ARBA" id="ARBA00022490"/>
    </source>
</evidence>
<evidence type="ECO:0000256" key="2">
    <source>
        <dbReference type="ARBA" id="ARBA00022517"/>
    </source>
</evidence>
<comment type="function">
    <text evidence="3">Required for maturation of 30S ribosomal subunits.</text>
</comment>
<feature type="domain" description="Ribosome maturation factor RimP C-terminal" evidence="5">
    <location>
        <begin position="59"/>
        <end position="102"/>
    </location>
</feature>
<dbReference type="Pfam" id="PF02576">
    <property type="entry name" value="RimP_N"/>
    <property type="match status" value="1"/>
</dbReference>
<dbReference type="PANTHER" id="PTHR33867:SF1">
    <property type="entry name" value="RIBOSOME MATURATION FACTOR RIMP"/>
    <property type="match status" value="1"/>
</dbReference>
<dbReference type="AlphaFoldDB" id="A0A0Q4B772"/>
<keyword evidence="1 3" id="KW-0963">Cytoplasm</keyword>
<evidence type="ECO:0000256" key="3">
    <source>
        <dbReference type="HAMAP-Rule" id="MF_01077"/>
    </source>
</evidence>
<feature type="domain" description="Ribosome maturation factor RimP N-terminal" evidence="4">
    <location>
        <begin position="7"/>
        <end position="55"/>
    </location>
</feature>
<organism evidence="6 7">
    <name type="scientific">Candidatus [Bacteroides] periocalifornicus</name>
    <dbReference type="NCBI Taxonomy" id="1702214"/>
    <lineage>
        <taxon>Bacteria</taxon>
        <taxon>Pseudomonadati</taxon>
        <taxon>Bacteroidota</taxon>
    </lineage>
</organism>
<dbReference type="SUPFAM" id="SSF75420">
    <property type="entry name" value="YhbC-like, N-terminal domain"/>
    <property type="match status" value="1"/>
</dbReference>
<evidence type="ECO:0000259" key="5">
    <source>
        <dbReference type="Pfam" id="PF17384"/>
    </source>
</evidence>
<dbReference type="STRING" id="1702214.AL399_04005"/>
<dbReference type="EMBL" id="LIIK01000014">
    <property type="protein sequence ID" value="KQM09048.1"/>
    <property type="molecule type" value="Genomic_DNA"/>
</dbReference>
<dbReference type="Proteomes" id="UP000054172">
    <property type="component" value="Unassembled WGS sequence"/>
</dbReference>
<keyword evidence="7" id="KW-1185">Reference proteome</keyword>
<dbReference type="PANTHER" id="PTHR33867">
    <property type="entry name" value="RIBOSOME MATURATION FACTOR RIMP"/>
    <property type="match status" value="1"/>
</dbReference>
<comment type="subcellular location">
    <subcellularLocation>
        <location evidence="3">Cytoplasm</location>
    </subcellularLocation>
</comment>
<dbReference type="GO" id="GO:0000028">
    <property type="term" value="P:ribosomal small subunit assembly"/>
    <property type="evidence" value="ECO:0007669"/>
    <property type="project" value="TreeGrafter"/>
</dbReference>
<proteinExistence type="inferred from homology"/>
<comment type="similarity">
    <text evidence="3">Belongs to the RimP family.</text>
</comment>
<gene>
    <name evidence="3" type="primary">rimP</name>
    <name evidence="6" type="ORF">AL399_04005</name>
</gene>
<keyword evidence="2 3" id="KW-0690">Ribosome biogenesis</keyword>
<protein>
    <recommendedName>
        <fullName evidence="3">Ribosome maturation factor RimP</fullName>
    </recommendedName>
</protein>
<sequence>MFIVELALEGDRLRLEVDTPQGISSDECGSLNRYLQQQLEALGEDWELEVGSPGLTTPLRIPEQFTKHLGATVEVALGKGKRVVGELKEADPEGFVVEYHVKETPEGKKRPELVAHTMKCSYSEPQAVTLVIGKR</sequence>
<evidence type="ECO:0000259" key="4">
    <source>
        <dbReference type="Pfam" id="PF02576"/>
    </source>
</evidence>